<dbReference type="AlphaFoldDB" id="A0A7I7QQS3"/>
<evidence type="ECO:0000313" key="3">
    <source>
        <dbReference type="EMBL" id="BBY28186.1"/>
    </source>
</evidence>
<dbReference type="Gene3D" id="3.40.50.720">
    <property type="entry name" value="NAD(P)-binding Rossmann-like Domain"/>
    <property type="match status" value="1"/>
</dbReference>
<sequence length="337" mass="35889">MSENRLTCLVTGSTGYVGGRLIPRLLAAGHRVKAMARDPRDLDSVPWRDDVDVVRADLADPESLDAACAGVDVLYYLVHSMGTSSDFESEEADSATNTVEAARRAGVRRVVYLGGLHPSGGHLSKHLESRSSVGDTLLASGIETVALQAGVVIGAGSASFEMIRHLVEVSPVLPVPRWSRHLVQPIAVDDVLHYLTEAATASVPTSRTWDIGGPNVLRYADVLREFGDVAGLPPRRIVPVPGLTPAIVSWGIALLTPMPAGLVRPLVASLKSDSVMGDRDVDTVIAPPAKGLTTYRNAVARALEQPYSDDSGVQPTDPSAAELMPSDPEWARERTAR</sequence>
<dbReference type="GO" id="GO:0044877">
    <property type="term" value="F:protein-containing complex binding"/>
    <property type="evidence" value="ECO:0007669"/>
    <property type="project" value="TreeGrafter"/>
</dbReference>
<gene>
    <name evidence="3" type="ORF">MSEDJ_22820</name>
</gene>
<dbReference type="EMBL" id="AP022588">
    <property type="protein sequence ID" value="BBY28186.1"/>
    <property type="molecule type" value="Genomic_DNA"/>
</dbReference>
<reference evidence="3 4" key="1">
    <citation type="journal article" date="2019" name="Emerg. Microbes Infect.">
        <title>Comprehensive subspecies identification of 175 nontuberculous mycobacteria species based on 7547 genomic profiles.</title>
        <authorList>
            <person name="Matsumoto Y."/>
            <person name="Kinjo T."/>
            <person name="Motooka D."/>
            <person name="Nabeya D."/>
            <person name="Jung N."/>
            <person name="Uechi K."/>
            <person name="Horii T."/>
            <person name="Iida T."/>
            <person name="Fujita J."/>
            <person name="Nakamura S."/>
        </authorList>
    </citation>
    <scope>NUCLEOTIDE SEQUENCE [LARGE SCALE GENOMIC DNA]</scope>
    <source>
        <strain evidence="3 4">JCM 17899</strain>
    </source>
</reference>
<proteinExistence type="predicted"/>
<dbReference type="Proteomes" id="UP000467193">
    <property type="component" value="Chromosome"/>
</dbReference>
<dbReference type="InterPro" id="IPR036291">
    <property type="entry name" value="NAD(P)-bd_dom_sf"/>
</dbReference>
<dbReference type="InterPro" id="IPR051207">
    <property type="entry name" value="ComplexI_NDUFA9_subunit"/>
</dbReference>
<accession>A0A7I7QQS3</accession>
<name>A0A7I7QQS3_9MYCO</name>
<evidence type="ECO:0000256" key="1">
    <source>
        <dbReference type="SAM" id="MobiDB-lite"/>
    </source>
</evidence>
<organism evidence="3 4">
    <name type="scientific">Mycolicibacterium sediminis</name>
    <dbReference type="NCBI Taxonomy" id="1286180"/>
    <lineage>
        <taxon>Bacteria</taxon>
        <taxon>Bacillati</taxon>
        <taxon>Actinomycetota</taxon>
        <taxon>Actinomycetes</taxon>
        <taxon>Mycobacteriales</taxon>
        <taxon>Mycobacteriaceae</taxon>
        <taxon>Mycolicibacterium</taxon>
    </lineage>
</organism>
<dbReference type="PANTHER" id="PTHR12126:SF11">
    <property type="entry name" value="NADH DEHYDROGENASE [UBIQUINONE] 1 ALPHA SUBCOMPLEX SUBUNIT 9, MITOCHONDRIAL"/>
    <property type="match status" value="1"/>
</dbReference>
<feature type="domain" description="NAD(P)-binding" evidence="2">
    <location>
        <begin position="12"/>
        <end position="117"/>
    </location>
</feature>
<dbReference type="SUPFAM" id="SSF51735">
    <property type="entry name" value="NAD(P)-binding Rossmann-fold domains"/>
    <property type="match status" value="1"/>
</dbReference>
<feature type="region of interest" description="Disordered" evidence="1">
    <location>
        <begin position="303"/>
        <end position="337"/>
    </location>
</feature>
<dbReference type="InterPro" id="IPR016040">
    <property type="entry name" value="NAD(P)-bd_dom"/>
</dbReference>
<protein>
    <recommendedName>
        <fullName evidence="2">NAD(P)-binding domain-containing protein</fullName>
    </recommendedName>
</protein>
<dbReference type="RefSeq" id="WP_163796954.1">
    <property type="nucleotide sequence ID" value="NZ_AP022588.1"/>
</dbReference>
<dbReference type="PANTHER" id="PTHR12126">
    <property type="entry name" value="NADH-UBIQUINONE OXIDOREDUCTASE 39 KDA SUBUNIT-RELATED"/>
    <property type="match status" value="1"/>
</dbReference>
<dbReference type="Pfam" id="PF13460">
    <property type="entry name" value="NAD_binding_10"/>
    <property type="match status" value="1"/>
</dbReference>
<keyword evidence="4" id="KW-1185">Reference proteome</keyword>
<dbReference type="KEGG" id="msei:MSEDJ_22820"/>
<evidence type="ECO:0000259" key="2">
    <source>
        <dbReference type="Pfam" id="PF13460"/>
    </source>
</evidence>
<evidence type="ECO:0000313" key="4">
    <source>
        <dbReference type="Proteomes" id="UP000467193"/>
    </source>
</evidence>